<feature type="region of interest" description="Disordered" evidence="1">
    <location>
        <begin position="55"/>
        <end position="165"/>
    </location>
</feature>
<feature type="compositionally biased region" description="Basic and acidic residues" evidence="1">
    <location>
        <begin position="97"/>
        <end position="108"/>
    </location>
</feature>
<dbReference type="GeneID" id="81623370"/>
<dbReference type="EMBL" id="JAPWDQ010000004">
    <property type="protein sequence ID" value="KAJ5488629.1"/>
    <property type="molecule type" value="Genomic_DNA"/>
</dbReference>
<feature type="compositionally biased region" description="Low complexity" evidence="1">
    <location>
        <begin position="131"/>
        <end position="141"/>
    </location>
</feature>
<proteinExistence type="predicted"/>
<dbReference type="RefSeq" id="XP_056790662.1">
    <property type="nucleotide sequence ID" value="XM_056933121.1"/>
</dbReference>
<name>A0A9W9XC86_9EURO</name>
<feature type="compositionally biased region" description="Polar residues" evidence="1">
    <location>
        <begin position="87"/>
        <end position="96"/>
    </location>
</feature>
<evidence type="ECO:0000256" key="1">
    <source>
        <dbReference type="SAM" id="MobiDB-lite"/>
    </source>
</evidence>
<reference evidence="2" key="1">
    <citation type="submission" date="2022-12" db="EMBL/GenBank/DDBJ databases">
        <authorList>
            <person name="Petersen C."/>
        </authorList>
    </citation>
    <scope>NUCLEOTIDE SEQUENCE</scope>
    <source>
        <strain evidence="2">IBT 30728</strain>
    </source>
</reference>
<dbReference type="AlphaFoldDB" id="A0A9W9XC86"/>
<comment type="caution">
    <text evidence="2">The sequence shown here is derived from an EMBL/GenBank/DDBJ whole genome shotgun (WGS) entry which is preliminary data.</text>
</comment>
<evidence type="ECO:0000313" key="2">
    <source>
        <dbReference type="EMBL" id="KAJ5488629.1"/>
    </source>
</evidence>
<accession>A0A9W9XC86</accession>
<protein>
    <submittedName>
        <fullName evidence="2">Uncharacterized protein</fullName>
    </submittedName>
</protein>
<gene>
    <name evidence="2" type="ORF">N7539_003519</name>
</gene>
<keyword evidence="3" id="KW-1185">Reference proteome</keyword>
<dbReference type="Proteomes" id="UP001148312">
    <property type="component" value="Unassembled WGS sequence"/>
</dbReference>
<evidence type="ECO:0000313" key="3">
    <source>
        <dbReference type="Proteomes" id="UP001148312"/>
    </source>
</evidence>
<reference evidence="2" key="2">
    <citation type="journal article" date="2023" name="IMA Fungus">
        <title>Comparative genomic study of the Penicillium genus elucidates a diverse pangenome and 15 lateral gene transfer events.</title>
        <authorList>
            <person name="Petersen C."/>
            <person name="Sorensen T."/>
            <person name="Nielsen M.R."/>
            <person name="Sondergaard T.E."/>
            <person name="Sorensen J.L."/>
            <person name="Fitzpatrick D.A."/>
            <person name="Frisvad J.C."/>
            <person name="Nielsen K.L."/>
        </authorList>
    </citation>
    <scope>NUCLEOTIDE SEQUENCE</scope>
    <source>
        <strain evidence="2">IBT 30728</strain>
    </source>
</reference>
<feature type="compositionally biased region" description="Basic and acidic residues" evidence="1">
    <location>
        <begin position="69"/>
        <end position="81"/>
    </location>
</feature>
<organism evidence="2 3">
    <name type="scientific">Penicillium diatomitis</name>
    <dbReference type="NCBI Taxonomy" id="2819901"/>
    <lineage>
        <taxon>Eukaryota</taxon>
        <taxon>Fungi</taxon>
        <taxon>Dikarya</taxon>
        <taxon>Ascomycota</taxon>
        <taxon>Pezizomycotina</taxon>
        <taxon>Eurotiomycetes</taxon>
        <taxon>Eurotiomycetidae</taxon>
        <taxon>Eurotiales</taxon>
        <taxon>Aspergillaceae</taxon>
        <taxon>Penicillium</taxon>
    </lineage>
</organism>
<sequence length="165" mass="18127">MAHSLKTRTEPVLPWQLRPGDDAIIQEQIRDAEFTIAEEVALFEAQYPPHVFTYEQIESIPTETAPLETEGREEQTQEPHEQPPAGLSSQTASTHQADVDAKSDDRSTTVEAQSPIKEKPAPTESDMASHPEPAAGAADAEGGPRSHHDDDGDEMLEDNEDTVIY</sequence>
<feature type="compositionally biased region" description="Acidic residues" evidence="1">
    <location>
        <begin position="151"/>
        <end position="165"/>
    </location>
</feature>